<dbReference type="Pfam" id="PF13920">
    <property type="entry name" value="zf-C3HC4_3"/>
    <property type="match status" value="1"/>
</dbReference>
<dbReference type="GO" id="GO:0008270">
    <property type="term" value="F:zinc ion binding"/>
    <property type="evidence" value="ECO:0007669"/>
    <property type="project" value="UniProtKB-KW"/>
</dbReference>
<feature type="compositionally biased region" description="Low complexity" evidence="7">
    <location>
        <begin position="74"/>
        <end position="92"/>
    </location>
</feature>
<dbReference type="PANTHER" id="PTHR45626">
    <property type="entry name" value="TRANSCRIPTION TERMINATION FACTOR 2-RELATED"/>
    <property type="match status" value="1"/>
</dbReference>
<dbReference type="CDD" id="cd18793">
    <property type="entry name" value="SF2_C_SNF"/>
    <property type="match status" value="1"/>
</dbReference>
<keyword evidence="12" id="KW-1185">Reference proteome</keyword>
<gene>
    <name evidence="11" type="ORF">B0J11DRAFT_15352</name>
</gene>
<dbReference type="Proteomes" id="UP000700596">
    <property type="component" value="Unassembled WGS sequence"/>
</dbReference>
<feature type="domain" description="Helicase C-terminal" evidence="10">
    <location>
        <begin position="865"/>
        <end position="1031"/>
    </location>
</feature>
<proteinExistence type="inferred from homology"/>
<dbReference type="Pfam" id="PF00271">
    <property type="entry name" value="Helicase_C"/>
    <property type="match status" value="1"/>
</dbReference>
<keyword evidence="6" id="KW-0862">Zinc</keyword>
<feature type="compositionally biased region" description="Polar residues" evidence="7">
    <location>
        <begin position="58"/>
        <end position="67"/>
    </location>
</feature>
<feature type="region of interest" description="Disordered" evidence="7">
    <location>
        <begin position="745"/>
        <end position="832"/>
    </location>
</feature>
<dbReference type="InterPro" id="IPR038718">
    <property type="entry name" value="SNF2-like_sf"/>
</dbReference>
<dbReference type="SMART" id="SM00184">
    <property type="entry name" value="RING"/>
    <property type="match status" value="1"/>
</dbReference>
<dbReference type="Gene3D" id="3.30.40.10">
    <property type="entry name" value="Zinc/RING finger domain, C3HC4 (zinc finger)"/>
    <property type="match status" value="1"/>
</dbReference>
<keyword evidence="5" id="KW-0067">ATP-binding</keyword>
<dbReference type="EMBL" id="JAGMWT010000001">
    <property type="protein sequence ID" value="KAH7138431.1"/>
    <property type="molecule type" value="Genomic_DNA"/>
</dbReference>
<keyword evidence="6" id="KW-0479">Metal-binding</keyword>
<evidence type="ECO:0000313" key="11">
    <source>
        <dbReference type="EMBL" id="KAH7138431.1"/>
    </source>
</evidence>
<dbReference type="GO" id="GO:0005524">
    <property type="term" value="F:ATP binding"/>
    <property type="evidence" value="ECO:0007669"/>
    <property type="project" value="UniProtKB-KW"/>
</dbReference>
<comment type="caution">
    <text evidence="11">The sequence shown here is derived from an EMBL/GenBank/DDBJ whole genome shotgun (WGS) entry which is preliminary data.</text>
</comment>
<dbReference type="Gene3D" id="3.40.50.300">
    <property type="entry name" value="P-loop containing nucleotide triphosphate hydrolases"/>
    <property type="match status" value="2"/>
</dbReference>
<reference evidence="11" key="1">
    <citation type="journal article" date="2021" name="Nat. Commun.">
        <title>Genetic determinants of endophytism in the Arabidopsis root mycobiome.</title>
        <authorList>
            <person name="Mesny F."/>
            <person name="Miyauchi S."/>
            <person name="Thiergart T."/>
            <person name="Pickel B."/>
            <person name="Atanasova L."/>
            <person name="Karlsson M."/>
            <person name="Huettel B."/>
            <person name="Barry K.W."/>
            <person name="Haridas S."/>
            <person name="Chen C."/>
            <person name="Bauer D."/>
            <person name="Andreopoulos W."/>
            <person name="Pangilinan J."/>
            <person name="LaButti K."/>
            <person name="Riley R."/>
            <person name="Lipzen A."/>
            <person name="Clum A."/>
            <person name="Drula E."/>
            <person name="Henrissat B."/>
            <person name="Kohler A."/>
            <person name="Grigoriev I.V."/>
            <person name="Martin F.M."/>
            <person name="Hacquard S."/>
        </authorList>
    </citation>
    <scope>NUCLEOTIDE SEQUENCE</scope>
    <source>
        <strain evidence="11">MPI-CAGE-CH-0243</strain>
    </source>
</reference>
<dbReference type="InterPro" id="IPR000330">
    <property type="entry name" value="SNF2_N"/>
</dbReference>
<evidence type="ECO:0000256" key="1">
    <source>
        <dbReference type="ARBA" id="ARBA00007025"/>
    </source>
</evidence>
<evidence type="ECO:0000259" key="8">
    <source>
        <dbReference type="PROSITE" id="PS50089"/>
    </source>
</evidence>
<feature type="compositionally biased region" description="Acidic residues" evidence="7">
    <location>
        <begin position="745"/>
        <end position="772"/>
    </location>
</feature>
<dbReference type="SMART" id="SM00487">
    <property type="entry name" value="DEXDc"/>
    <property type="match status" value="1"/>
</dbReference>
<dbReference type="GO" id="GO:0016787">
    <property type="term" value="F:hydrolase activity"/>
    <property type="evidence" value="ECO:0007669"/>
    <property type="project" value="UniProtKB-KW"/>
</dbReference>
<accession>A0A9P9EKC7</accession>
<protein>
    <submittedName>
        <fullName evidence="11">DNA repair protein rad5</fullName>
    </submittedName>
</protein>
<dbReference type="InterPro" id="IPR013083">
    <property type="entry name" value="Znf_RING/FYVE/PHD"/>
</dbReference>
<keyword evidence="4" id="KW-0347">Helicase</keyword>
<evidence type="ECO:0000256" key="3">
    <source>
        <dbReference type="ARBA" id="ARBA00022801"/>
    </source>
</evidence>
<dbReference type="GO" id="GO:0005634">
    <property type="term" value="C:nucleus"/>
    <property type="evidence" value="ECO:0007669"/>
    <property type="project" value="TreeGrafter"/>
</dbReference>
<dbReference type="GO" id="GO:0000724">
    <property type="term" value="P:double-strand break repair via homologous recombination"/>
    <property type="evidence" value="ECO:0007669"/>
    <property type="project" value="TreeGrafter"/>
</dbReference>
<evidence type="ECO:0000256" key="6">
    <source>
        <dbReference type="PROSITE-ProRule" id="PRU00175"/>
    </source>
</evidence>
<dbReference type="PROSITE" id="PS51192">
    <property type="entry name" value="HELICASE_ATP_BIND_1"/>
    <property type="match status" value="1"/>
</dbReference>
<dbReference type="GO" id="GO:0004386">
    <property type="term" value="F:helicase activity"/>
    <property type="evidence" value="ECO:0007669"/>
    <property type="project" value="UniProtKB-KW"/>
</dbReference>
<feature type="compositionally biased region" description="Basic residues" evidence="7">
    <location>
        <begin position="809"/>
        <end position="832"/>
    </location>
</feature>
<dbReference type="InterPro" id="IPR001841">
    <property type="entry name" value="Znf_RING"/>
</dbReference>
<dbReference type="GO" id="GO:0005737">
    <property type="term" value="C:cytoplasm"/>
    <property type="evidence" value="ECO:0007669"/>
    <property type="project" value="TreeGrafter"/>
</dbReference>
<dbReference type="CDD" id="cd16449">
    <property type="entry name" value="RING-HC"/>
    <property type="match status" value="1"/>
</dbReference>
<dbReference type="InterPro" id="IPR050628">
    <property type="entry name" value="SNF2_RAD54_helicase_TF"/>
</dbReference>
<organism evidence="11 12">
    <name type="scientific">Dendryphion nanum</name>
    <dbReference type="NCBI Taxonomy" id="256645"/>
    <lineage>
        <taxon>Eukaryota</taxon>
        <taxon>Fungi</taxon>
        <taxon>Dikarya</taxon>
        <taxon>Ascomycota</taxon>
        <taxon>Pezizomycotina</taxon>
        <taxon>Dothideomycetes</taxon>
        <taxon>Pleosporomycetidae</taxon>
        <taxon>Pleosporales</taxon>
        <taxon>Torulaceae</taxon>
        <taxon>Dendryphion</taxon>
    </lineage>
</organism>
<dbReference type="OrthoDB" id="423559at2759"/>
<feature type="domain" description="Helicase ATP-binding" evidence="9">
    <location>
        <begin position="319"/>
        <end position="504"/>
    </location>
</feature>
<evidence type="ECO:0000256" key="2">
    <source>
        <dbReference type="ARBA" id="ARBA00022741"/>
    </source>
</evidence>
<keyword evidence="2" id="KW-0547">Nucleotide-binding</keyword>
<comment type="similarity">
    <text evidence="1">Belongs to the SNF2/RAD54 helicase family.</text>
</comment>
<dbReference type="InterPro" id="IPR014001">
    <property type="entry name" value="Helicase_ATP-bd"/>
</dbReference>
<feature type="region of interest" description="Disordered" evidence="7">
    <location>
        <begin position="54"/>
        <end position="126"/>
    </location>
</feature>
<dbReference type="SMART" id="SM00490">
    <property type="entry name" value="HELICc"/>
    <property type="match status" value="1"/>
</dbReference>
<evidence type="ECO:0000259" key="10">
    <source>
        <dbReference type="PROSITE" id="PS51194"/>
    </source>
</evidence>
<evidence type="ECO:0000259" key="9">
    <source>
        <dbReference type="PROSITE" id="PS51192"/>
    </source>
</evidence>
<dbReference type="InterPro" id="IPR027417">
    <property type="entry name" value="P-loop_NTPase"/>
</dbReference>
<dbReference type="Pfam" id="PF00176">
    <property type="entry name" value="SNF2-rel_dom"/>
    <property type="match status" value="1"/>
</dbReference>
<name>A0A9P9EKC7_9PLEO</name>
<dbReference type="CDD" id="cd18008">
    <property type="entry name" value="DEXDc_SHPRH-like"/>
    <property type="match status" value="1"/>
</dbReference>
<evidence type="ECO:0000256" key="4">
    <source>
        <dbReference type="ARBA" id="ARBA00022806"/>
    </source>
</evidence>
<dbReference type="PROSITE" id="PS50089">
    <property type="entry name" value="ZF_RING_2"/>
    <property type="match status" value="1"/>
</dbReference>
<dbReference type="SUPFAM" id="SSF52540">
    <property type="entry name" value="P-loop containing nucleoside triphosphate hydrolases"/>
    <property type="match status" value="2"/>
</dbReference>
<evidence type="ECO:0000256" key="5">
    <source>
        <dbReference type="ARBA" id="ARBA00022840"/>
    </source>
</evidence>
<keyword evidence="3" id="KW-0378">Hydrolase</keyword>
<dbReference type="InterPro" id="IPR049730">
    <property type="entry name" value="SNF2/RAD54-like_C"/>
</dbReference>
<feature type="domain" description="RING-type" evidence="8">
    <location>
        <begin position="662"/>
        <end position="712"/>
    </location>
</feature>
<dbReference type="PROSITE" id="PS51194">
    <property type="entry name" value="HELICASE_CTER"/>
    <property type="match status" value="1"/>
</dbReference>
<sequence length="1042" mass="117203">MFNTPNPGFSQDQDVHAQIGCLSMLLNDLNPSSVEDAPSAQYYRGEIERLESLLQDGPSPTNTSQKFNWDHASEASGSGAPTPSGSGAPTPSDCASLASSASNSRKRSFHPEANVEPPFTSKRQNENTLAFRPQLPTLHPHLWPQTQTRIHAQPQVLPQFTFDGGSLTSFRDPFPELNYAFQGDGNLPQQSGPADAFNQEFMPEWDLAEYLLRPLTPPRQIPAPTIPAFQATSNGLPRFGYSDANSYGSGKHAFDMDSDTDDQSPVFPDGGYASRHLEELIEGIADDEEVARELREGTPRAMCSSLMEHQKLALTWLKKIEAGNTKGGILADDMGLGKTVQAIALIVARPSEELSCKTTLIIAPVALMRQWEKEIERHIHRNQRLSVYIYHGNGKRAEFSELRQYDVVLTTFGTLTSELKQVEKDSRIDPRPVRRGKSKTALIGRECMWYRVIIDEAQCIKNKNTFASRAANELQAKYRLCMTGTPMMNSIDELYSLIRFLQIKPYNDWARFRAHITTPIKSNRQRSMGIKRVQVLLRTFMLRRTKNTKIDGREICQIPPKHTHQERVEFSDEEQELYKAIETKSQLKLNKYLEKGTVTNNYANILVLLLRLRQACCHPHLIKDLGVQVSTEGIAEEVLLDRANSLQPDVIKRLKESDGFECPICMEGILNPTIFLPCGHTCCGECFQKLIDPTRAIREGNENGDAKCPNCRGPLSSNNITDYRHFCKAYCREKLHIFGFVEDEEVEEEQGAESDSGSEDSSDEEEEEDGDLDGFVVPDHVNDEDDYKPVKYEDAIDSATEGADAPATNKKKKKSTVKQINKGKGKAPAKPKKTLAQLKKESLRNKAAKGRYIRRLTKTFVTSSKIDETMRLVTEVHKNDPTEKILVFSQFTTLLDLLEVPLSEKNIFYQRYDGSMKMDDRADAVNKFMDDPSQQLMLISLKAGNAGLNLNKASQVILLDPFWNPYIEDQAVDRAHRMPQQREVHVHRLLVPETVEDRIVTLQEKKRELIGAALDEKAAKGVSRLSINDLKYLFGLGGRPSA</sequence>
<evidence type="ECO:0000256" key="7">
    <source>
        <dbReference type="SAM" id="MobiDB-lite"/>
    </source>
</evidence>
<evidence type="ECO:0000313" key="12">
    <source>
        <dbReference type="Proteomes" id="UP000700596"/>
    </source>
</evidence>
<dbReference type="AlphaFoldDB" id="A0A9P9EKC7"/>
<dbReference type="SUPFAM" id="SSF57850">
    <property type="entry name" value="RING/U-box"/>
    <property type="match status" value="1"/>
</dbReference>
<keyword evidence="6" id="KW-0863">Zinc-finger</keyword>
<dbReference type="GO" id="GO:0008094">
    <property type="term" value="F:ATP-dependent activity, acting on DNA"/>
    <property type="evidence" value="ECO:0007669"/>
    <property type="project" value="TreeGrafter"/>
</dbReference>
<dbReference type="Gene3D" id="3.40.50.10810">
    <property type="entry name" value="Tandem AAA-ATPase domain"/>
    <property type="match status" value="1"/>
</dbReference>
<dbReference type="PANTHER" id="PTHR45626:SF16">
    <property type="entry name" value="ATP-DEPENDENT HELICASE ULS1"/>
    <property type="match status" value="1"/>
</dbReference>
<dbReference type="InterPro" id="IPR001650">
    <property type="entry name" value="Helicase_C-like"/>
</dbReference>